<dbReference type="Proteomes" id="UP000887579">
    <property type="component" value="Unplaced"/>
</dbReference>
<dbReference type="WBParaSite" id="ES5_v2.g448.t1">
    <property type="protein sequence ID" value="ES5_v2.g448.t1"/>
    <property type="gene ID" value="ES5_v2.g448"/>
</dbReference>
<sequence>MDSIDSTMIPSDEEINVPCTLGLPESILFYIKHNAHPRFQLKLMQTSKYFRFKEFPYSVVRDIEYDDDDGCIAWFDEIIKLLPKLKEFDCCFNEKMASTFTPDMTKNMIDYLNPEILEFAMYGIPEAFDFKLFANFMKANPSIKFRLEWYDSVSDEYTQMLKDYVDELIETSSYKNRKIFICFDGQTDESYNLLYNHYY</sequence>
<protein>
    <submittedName>
        <fullName evidence="2">DUF38 domain-containing protein</fullName>
    </submittedName>
</protein>
<evidence type="ECO:0000313" key="2">
    <source>
        <dbReference type="WBParaSite" id="ES5_v2.g448.t1"/>
    </source>
</evidence>
<organism evidence="1 2">
    <name type="scientific">Panagrolaimus sp. ES5</name>
    <dbReference type="NCBI Taxonomy" id="591445"/>
    <lineage>
        <taxon>Eukaryota</taxon>
        <taxon>Metazoa</taxon>
        <taxon>Ecdysozoa</taxon>
        <taxon>Nematoda</taxon>
        <taxon>Chromadorea</taxon>
        <taxon>Rhabditida</taxon>
        <taxon>Tylenchina</taxon>
        <taxon>Panagrolaimomorpha</taxon>
        <taxon>Panagrolaimoidea</taxon>
        <taxon>Panagrolaimidae</taxon>
        <taxon>Panagrolaimus</taxon>
    </lineage>
</organism>
<proteinExistence type="predicted"/>
<name>A0AC34GNC9_9BILA</name>
<reference evidence="2" key="1">
    <citation type="submission" date="2022-11" db="UniProtKB">
        <authorList>
            <consortium name="WormBaseParasite"/>
        </authorList>
    </citation>
    <scope>IDENTIFICATION</scope>
</reference>
<evidence type="ECO:0000313" key="1">
    <source>
        <dbReference type="Proteomes" id="UP000887579"/>
    </source>
</evidence>
<accession>A0AC34GNC9</accession>